<keyword evidence="2" id="KW-1185">Reference proteome</keyword>
<protein>
    <submittedName>
        <fullName evidence="1">Uncharacterized protein</fullName>
    </submittedName>
</protein>
<organism evidence="1 2">
    <name type="scientific">Actinomadura monticuli</name>
    <dbReference type="NCBI Taxonomy" id="3097367"/>
    <lineage>
        <taxon>Bacteria</taxon>
        <taxon>Bacillati</taxon>
        <taxon>Actinomycetota</taxon>
        <taxon>Actinomycetes</taxon>
        <taxon>Streptosporangiales</taxon>
        <taxon>Thermomonosporaceae</taxon>
        <taxon>Actinomadura</taxon>
    </lineage>
</organism>
<evidence type="ECO:0000313" key="1">
    <source>
        <dbReference type="EMBL" id="MFA1540840.1"/>
    </source>
</evidence>
<dbReference type="EMBL" id="JAXCEI010000007">
    <property type="protein sequence ID" value="MFA1540840.1"/>
    <property type="molecule type" value="Genomic_DNA"/>
</dbReference>
<reference evidence="1 2" key="1">
    <citation type="submission" date="2023-11" db="EMBL/GenBank/DDBJ databases">
        <title>Actinomadura monticuli sp. nov., isolated from volcanic ash.</title>
        <authorList>
            <person name="Lee S.D."/>
            <person name="Yang H."/>
            <person name="Kim I.S."/>
        </authorList>
    </citation>
    <scope>NUCLEOTIDE SEQUENCE [LARGE SCALE GENOMIC DNA]</scope>
    <source>
        <strain evidence="1 2">DLS-62</strain>
    </source>
</reference>
<gene>
    <name evidence="1" type="ORF">SM611_18085</name>
</gene>
<name>A0ABV4QDP9_9ACTN</name>
<sequence length="83" mass="8515">MKSFNYTELDLLAGEVLPERAVLSTLLVGGGHGDDDSTTVVQNSCVSTNNQQNAGLLSALGLNSQNPTVSHSCLPGTTAVNNG</sequence>
<dbReference type="Proteomes" id="UP001569963">
    <property type="component" value="Unassembled WGS sequence"/>
</dbReference>
<dbReference type="RefSeq" id="WP_371950789.1">
    <property type="nucleotide sequence ID" value="NZ_JAXCEI010000007.1"/>
</dbReference>
<evidence type="ECO:0000313" key="2">
    <source>
        <dbReference type="Proteomes" id="UP001569963"/>
    </source>
</evidence>
<proteinExistence type="predicted"/>
<comment type="caution">
    <text evidence="1">The sequence shown here is derived from an EMBL/GenBank/DDBJ whole genome shotgun (WGS) entry which is preliminary data.</text>
</comment>
<accession>A0ABV4QDP9</accession>